<name>A0A8J6TY59_9HYPH</name>
<feature type="signal peptide" evidence="1">
    <location>
        <begin position="1"/>
        <end position="23"/>
    </location>
</feature>
<protein>
    <submittedName>
        <fullName evidence="2">Uncharacterized protein</fullName>
    </submittedName>
</protein>
<organism evidence="2 3">
    <name type="scientific">Oryzicola mucosus</name>
    <dbReference type="NCBI Taxonomy" id="2767425"/>
    <lineage>
        <taxon>Bacteria</taxon>
        <taxon>Pseudomonadati</taxon>
        <taxon>Pseudomonadota</taxon>
        <taxon>Alphaproteobacteria</taxon>
        <taxon>Hyphomicrobiales</taxon>
        <taxon>Phyllobacteriaceae</taxon>
        <taxon>Oryzicola</taxon>
    </lineage>
</organism>
<evidence type="ECO:0000313" key="2">
    <source>
        <dbReference type="EMBL" id="MBD0414099.1"/>
    </source>
</evidence>
<dbReference type="EMBL" id="JACVVX010000001">
    <property type="protein sequence ID" value="MBD0414099.1"/>
    <property type="molecule type" value="Genomic_DNA"/>
</dbReference>
<accession>A0A8J6TY59</accession>
<dbReference type="RefSeq" id="WP_188163477.1">
    <property type="nucleotide sequence ID" value="NZ_JACVVX010000001.1"/>
</dbReference>
<dbReference type="Proteomes" id="UP000643405">
    <property type="component" value="Unassembled WGS sequence"/>
</dbReference>
<evidence type="ECO:0000256" key="1">
    <source>
        <dbReference type="SAM" id="SignalP"/>
    </source>
</evidence>
<dbReference type="AlphaFoldDB" id="A0A8J6TY59"/>
<proteinExistence type="predicted"/>
<evidence type="ECO:0000313" key="3">
    <source>
        <dbReference type="Proteomes" id="UP000643405"/>
    </source>
</evidence>
<keyword evidence="3" id="KW-1185">Reference proteome</keyword>
<reference evidence="2" key="1">
    <citation type="submission" date="2020-09" db="EMBL/GenBank/DDBJ databases">
        <title>Genome seq and assembly of Tianweitania sp.</title>
        <authorList>
            <person name="Chhetri G."/>
        </authorList>
    </citation>
    <scope>NUCLEOTIDE SEQUENCE</scope>
    <source>
        <strain evidence="2">Rool2</strain>
    </source>
</reference>
<feature type="chain" id="PRO_5035198057" evidence="1">
    <location>
        <begin position="24"/>
        <end position="276"/>
    </location>
</feature>
<comment type="caution">
    <text evidence="2">The sequence shown here is derived from an EMBL/GenBank/DDBJ whole genome shotgun (WGS) entry which is preliminary data.</text>
</comment>
<sequence length="276" mass="29434">MFKFSTLSALTLLPLTFASPLLAQADTDGPVPFAGGELTITENADMEKILAFNGKELLRNYMLFYDGTVEVQDMPVALFQAGEGGNACGPQTVIVWKPEGGEVQSVLAGDDCGSPPPAVTDDSIYFVPYLLPGTTSDVQVWSPDEGLRVAGSMRFVPQPDTGWTDLEPESIDHIIDAFDNGGIYTAATGLLGDDMDDVVSSLVVGSEPERLPSGVFYATGCVPHACGVSDGFMAVDPKAQKLYFAQQTDAEPKTWPDLSGWPADIRDAMEKGLAKK</sequence>
<gene>
    <name evidence="2" type="ORF">ICI42_05480</name>
</gene>
<keyword evidence="1" id="KW-0732">Signal</keyword>